<evidence type="ECO:0000313" key="7">
    <source>
        <dbReference type="Proteomes" id="UP000294581"/>
    </source>
</evidence>
<dbReference type="InterPro" id="IPR000760">
    <property type="entry name" value="Inositol_monophosphatase-like"/>
</dbReference>
<feature type="binding site" evidence="5">
    <location>
        <position position="208"/>
    </location>
    <ligand>
        <name>Mg(2+)</name>
        <dbReference type="ChEBI" id="CHEBI:18420"/>
        <label>1</label>
        <note>catalytic</note>
    </ligand>
</feature>
<dbReference type="PRINTS" id="PR00377">
    <property type="entry name" value="IMPHPHTASES"/>
</dbReference>
<protein>
    <recommendedName>
        <fullName evidence="2">inositol-phosphate phosphatase</fullName>
        <ecNumber evidence="2">3.1.3.25</ecNumber>
    </recommendedName>
</protein>
<dbReference type="GO" id="GO:0006020">
    <property type="term" value="P:inositol metabolic process"/>
    <property type="evidence" value="ECO:0007669"/>
    <property type="project" value="TreeGrafter"/>
</dbReference>
<accession>A0A4R8LWP7</accession>
<gene>
    <name evidence="6" type="ORF">C7445_101235</name>
</gene>
<dbReference type="PANTHER" id="PTHR20854">
    <property type="entry name" value="INOSITOL MONOPHOSPHATASE"/>
    <property type="match status" value="1"/>
</dbReference>
<dbReference type="Gene3D" id="3.40.190.80">
    <property type="match status" value="1"/>
</dbReference>
<dbReference type="GO" id="GO:0046854">
    <property type="term" value="P:phosphatidylinositol phosphate biosynthetic process"/>
    <property type="evidence" value="ECO:0007669"/>
    <property type="project" value="InterPro"/>
</dbReference>
<keyword evidence="4 5" id="KW-0460">Magnesium</keyword>
<comment type="catalytic activity">
    <reaction evidence="1">
        <text>a myo-inositol phosphate + H2O = myo-inositol + phosphate</text>
        <dbReference type="Rhea" id="RHEA:24056"/>
        <dbReference type="ChEBI" id="CHEBI:15377"/>
        <dbReference type="ChEBI" id="CHEBI:17268"/>
        <dbReference type="ChEBI" id="CHEBI:43474"/>
        <dbReference type="ChEBI" id="CHEBI:84139"/>
        <dbReference type="EC" id="3.1.3.25"/>
    </reaction>
</comment>
<reference evidence="6 7" key="1">
    <citation type="submission" date="2019-03" db="EMBL/GenBank/DDBJ databases">
        <title>Genomic Encyclopedia of Type Strains, Phase IV (KMG-IV): sequencing the most valuable type-strain genomes for metagenomic binning, comparative biology and taxonomic classification.</title>
        <authorList>
            <person name="Goeker M."/>
        </authorList>
    </citation>
    <scope>NUCLEOTIDE SEQUENCE [LARGE SCALE GENOMIC DNA]</scope>
    <source>
        <strain evidence="6 7">DSM 17974</strain>
    </source>
</reference>
<evidence type="ECO:0000313" key="6">
    <source>
        <dbReference type="EMBL" id="TDY51235.1"/>
    </source>
</evidence>
<evidence type="ECO:0000256" key="4">
    <source>
        <dbReference type="ARBA" id="ARBA00022842"/>
    </source>
</evidence>
<organism evidence="6 7">
    <name type="scientific">Alicyclobacillus sacchari</name>
    <dbReference type="NCBI Taxonomy" id="392010"/>
    <lineage>
        <taxon>Bacteria</taxon>
        <taxon>Bacillati</taxon>
        <taxon>Bacillota</taxon>
        <taxon>Bacilli</taxon>
        <taxon>Bacillales</taxon>
        <taxon>Alicyclobacillaceae</taxon>
        <taxon>Alicyclobacillus</taxon>
    </lineage>
</organism>
<dbReference type="GO" id="GO:0007165">
    <property type="term" value="P:signal transduction"/>
    <property type="evidence" value="ECO:0007669"/>
    <property type="project" value="TreeGrafter"/>
</dbReference>
<feature type="binding site" evidence="5">
    <location>
        <position position="88"/>
    </location>
    <ligand>
        <name>Mg(2+)</name>
        <dbReference type="ChEBI" id="CHEBI:18420"/>
        <label>1</label>
        <note>catalytic</note>
    </ligand>
</feature>
<dbReference type="Gene3D" id="3.30.540.10">
    <property type="entry name" value="Fructose-1,6-Bisphosphatase, subunit A, domain 1"/>
    <property type="match status" value="1"/>
</dbReference>
<dbReference type="Proteomes" id="UP000294581">
    <property type="component" value="Unassembled WGS sequence"/>
</dbReference>
<evidence type="ECO:0000256" key="3">
    <source>
        <dbReference type="ARBA" id="ARBA00022723"/>
    </source>
</evidence>
<feature type="binding site" evidence="5">
    <location>
        <position position="91"/>
    </location>
    <ligand>
        <name>Mg(2+)</name>
        <dbReference type="ChEBI" id="CHEBI:18420"/>
        <label>1</label>
        <note>catalytic</note>
    </ligand>
</feature>
<comment type="cofactor">
    <cofactor evidence="5">
        <name>Mg(2+)</name>
        <dbReference type="ChEBI" id="CHEBI:18420"/>
    </cofactor>
</comment>
<dbReference type="Pfam" id="PF00459">
    <property type="entry name" value="Inositol_P"/>
    <property type="match status" value="1"/>
</dbReference>
<sequence length="261" mass="28097">MFIVIDTSLLQAVAQLVRDAGDIVEDIAKKGYDTQFKGASDPVTTADLACDTFLRERLLTLLPGSGWLSEETRDDLSRLDMEYVWIVDPIDGTREFVEGVPQYAVSVALAERGKAVLGVICNPALRDLFAGLAGSGAWLNGNPIRSSRARGERLTVLGSRSEIKRGEFVPFERTMSVEAVGSIAYKLALIGAGHADATFSLGPKNEWDIAAGVAIVEAAGGRVTDKTGRPYVFNQRHTLVNGIVAATAEAYADVMEQLHVE</sequence>
<dbReference type="PANTHER" id="PTHR20854:SF4">
    <property type="entry name" value="INOSITOL-1-MONOPHOSPHATASE-RELATED"/>
    <property type="match status" value="1"/>
</dbReference>
<dbReference type="PROSITE" id="PS00630">
    <property type="entry name" value="IMP_2"/>
    <property type="match status" value="1"/>
</dbReference>
<keyword evidence="3 5" id="KW-0479">Metal-binding</keyword>
<feature type="binding site" evidence="5">
    <location>
        <position position="70"/>
    </location>
    <ligand>
        <name>Mg(2+)</name>
        <dbReference type="ChEBI" id="CHEBI:18420"/>
        <label>1</label>
        <note>catalytic</note>
    </ligand>
</feature>
<evidence type="ECO:0000256" key="2">
    <source>
        <dbReference type="ARBA" id="ARBA00013106"/>
    </source>
</evidence>
<dbReference type="EC" id="3.1.3.25" evidence="2"/>
<dbReference type="GO" id="GO:0046872">
    <property type="term" value="F:metal ion binding"/>
    <property type="evidence" value="ECO:0007669"/>
    <property type="project" value="UniProtKB-KW"/>
</dbReference>
<keyword evidence="7" id="KW-1185">Reference proteome</keyword>
<dbReference type="SUPFAM" id="SSF56655">
    <property type="entry name" value="Carbohydrate phosphatase"/>
    <property type="match status" value="1"/>
</dbReference>
<evidence type="ECO:0000256" key="5">
    <source>
        <dbReference type="PIRSR" id="PIRSR600760-2"/>
    </source>
</evidence>
<comment type="caution">
    <text evidence="6">The sequence shown here is derived from an EMBL/GenBank/DDBJ whole genome shotgun (WGS) entry which is preliminary data.</text>
</comment>
<dbReference type="CDD" id="cd01638">
    <property type="entry name" value="CysQ"/>
    <property type="match status" value="1"/>
</dbReference>
<name>A0A4R8LWP7_9BACL</name>
<dbReference type="GO" id="GO:0008934">
    <property type="term" value="F:inositol monophosphate 1-phosphatase activity"/>
    <property type="evidence" value="ECO:0007669"/>
    <property type="project" value="TreeGrafter"/>
</dbReference>
<dbReference type="InterPro" id="IPR020550">
    <property type="entry name" value="Inositol_monophosphatase_CS"/>
</dbReference>
<proteinExistence type="predicted"/>
<feature type="binding site" evidence="5">
    <location>
        <position position="90"/>
    </location>
    <ligand>
        <name>Mg(2+)</name>
        <dbReference type="ChEBI" id="CHEBI:18420"/>
        <label>2</label>
    </ligand>
</feature>
<evidence type="ECO:0000256" key="1">
    <source>
        <dbReference type="ARBA" id="ARBA00001033"/>
    </source>
</evidence>
<dbReference type="EMBL" id="SORF01000001">
    <property type="protein sequence ID" value="TDY51235.1"/>
    <property type="molecule type" value="Genomic_DNA"/>
</dbReference>
<dbReference type="AlphaFoldDB" id="A0A4R8LWP7"/>